<dbReference type="Proteomes" id="UP000219058">
    <property type="component" value="Unassembled WGS sequence"/>
</dbReference>
<reference evidence="2 3" key="1">
    <citation type="submission" date="2017-09" db="EMBL/GenBank/DDBJ databases">
        <title>Phase variable restriction modification systems are present in the genome sequences of periodontal pathogens Prevotella intermedia, Tannerella forsythia and Porphyromonas gingivalis.</title>
        <authorList>
            <person name="Haigh R.D."/>
            <person name="Crawford L."/>
            <person name="Ralph J."/>
            <person name="Wanford J."/>
            <person name="Vartoukian S.R."/>
            <person name="Hijazib K."/>
            <person name="Wade W."/>
            <person name="Oggioni M.R."/>
        </authorList>
    </citation>
    <scope>NUCLEOTIDE SEQUENCE [LARGE SCALE GENOMIC DNA]</scope>
    <source>
        <strain evidence="2 3">WW2834</strain>
    </source>
</reference>
<feature type="transmembrane region" description="Helical" evidence="1">
    <location>
        <begin position="6"/>
        <end position="24"/>
    </location>
</feature>
<evidence type="ECO:0000313" key="3">
    <source>
        <dbReference type="Proteomes" id="UP000219058"/>
    </source>
</evidence>
<dbReference type="AlphaFoldDB" id="A0A2A6EI60"/>
<gene>
    <name evidence="2" type="ORF">CLI71_01250</name>
</gene>
<feature type="transmembrane region" description="Helical" evidence="1">
    <location>
        <begin position="36"/>
        <end position="53"/>
    </location>
</feature>
<organism evidence="2 3">
    <name type="scientific">Prevotella intermedia</name>
    <dbReference type="NCBI Taxonomy" id="28131"/>
    <lineage>
        <taxon>Bacteria</taxon>
        <taxon>Pseudomonadati</taxon>
        <taxon>Bacteroidota</taxon>
        <taxon>Bacteroidia</taxon>
        <taxon>Bacteroidales</taxon>
        <taxon>Prevotellaceae</taxon>
        <taxon>Prevotella</taxon>
    </lineage>
</organism>
<name>A0A2A6EI60_PREIN</name>
<keyword evidence="1" id="KW-0472">Membrane</keyword>
<feature type="transmembrane region" description="Helical" evidence="1">
    <location>
        <begin position="59"/>
        <end position="75"/>
    </location>
</feature>
<evidence type="ECO:0000256" key="1">
    <source>
        <dbReference type="SAM" id="Phobius"/>
    </source>
</evidence>
<proteinExistence type="predicted"/>
<sequence length="93" mass="10518">MPALATIGFIALVEFIIGVFKKKISIQNGFIKEGNILFVHLFVSILGIIISYIYQPLLLNFWIFILILSLLRIFLEKPPKTQIAPKALLPPQP</sequence>
<dbReference type="EMBL" id="NSLY01000002">
    <property type="protein sequence ID" value="PDP61344.1"/>
    <property type="molecule type" value="Genomic_DNA"/>
</dbReference>
<evidence type="ECO:0000313" key="2">
    <source>
        <dbReference type="EMBL" id="PDP61344.1"/>
    </source>
</evidence>
<keyword evidence="1" id="KW-0812">Transmembrane</keyword>
<keyword evidence="1" id="KW-1133">Transmembrane helix</keyword>
<comment type="caution">
    <text evidence="2">The sequence shown here is derived from an EMBL/GenBank/DDBJ whole genome shotgun (WGS) entry which is preliminary data.</text>
</comment>
<accession>A0A2A6EI60</accession>
<protein>
    <submittedName>
        <fullName evidence="2">Uncharacterized protein</fullName>
    </submittedName>
</protein>